<keyword evidence="1 3" id="KW-0378">Hydrolase</keyword>
<accession>A0A291RPJ3</accession>
<gene>
    <name evidence="3" type="ORF">CRH09_25810</name>
</gene>
<evidence type="ECO:0000256" key="1">
    <source>
        <dbReference type="ARBA" id="ARBA00022801"/>
    </source>
</evidence>
<reference evidence="3 4" key="1">
    <citation type="submission" date="2017-10" db="EMBL/GenBank/DDBJ databases">
        <title>Comparative genomics between pathogenic Norcardia.</title>
        <authorList>
            <person name="Zeng L."/>
        </authorList>
    </citation>
    <scope>NUCLEOTIDE SEQUENCE [LARGE SCALE GENOMIC DNA]</scope>
    <source>
        <strain evidence="3 4">NC_YFY_NT001</strain>
    </source>
</reference>
<dbReference type="InterPro" id="IPR050266">
    <property type="entry name" value="AB_hydrolase_sf"/>
</dbReference>
<dbReference type="EMBL" id="CP023778">
    <property type="protein sequence ID" value="ATL69082.1"/>
    <property type="molecule type" value="Genomic_DNA"/>
</dbReference>
<dbReference type="PANTHER" id="PTHR43798:SF31">
    <property type="entry name" value="AB HYDROLASE SUPERFAMILY PROTEIN YCLE"/>
    <property type="match status" value="1"/>
</dbReference>
<organism evidence="3 4">
    <name type="scientific">Nocardia terpenica</name>
    <dbReference type="NCBI Taxonomy" id="455432"/>
    <lineage>
        <taxon>Bacteria</taxon>
        <taxon>Bacillati</taxon>
        <taxon>Actinomycetota</taxon>
        <taxon>Actinomycetes</taxon>
        <taxon>Mycobacteriales</taxon>
        <taxon>Nocardiaceae</taxon>
        <taxon>Nocardia</taxon>
    </lineage>
</organism>
<dbReference type="GeneID" id="88360748"/>
<dbReference type="PRINTS" id="PR00111">
    <property type="entry name" value="ABHYDROLASE"/>
</dbReference>
<feature type="domain" description="AB hydrolase-1" evidence="2">
    <location>
        <begin position="22"/>
        <end position="258"/>
    </location>
</feature>
<sequence length="272" mass="29889">MPYFRSTDGTTLAYEEYGAGAPLVFLAGWSLNTEMWEQQVLFFAERGYRCVLLNRRGHGRSDRPATGYDADTRADDVAALLEHLDLTDVTLIGHSTGGAEGVHYLARHGQDRVRRVVLVAAALPRLTWAEDHPAGVPVEAVNASMAALRADRAKWMFDRAQGYFATHLGNEVSSARIDQEIRRCLSATHWAAVQVQQAVVDSDIRAELPGITVPVLLLHGHADQSIPIEPTSRVAVRLFPDAELKEYPTAGHGLYVTHAAQINADILEFLKG</sequence>
<dbReference type="AlphaFoldDB" id="A0A291RPJ3"/>
<evidence type="ECO:0000313" key="3">
    <source>
        <dbReference type="EMBL" id="ATL69082.1"/>
    </source>
</evidence>
<evidence type="ECO:0000313" key="4">
    <source>
        <dbReference type="Proteomes" id="UP000221961"/>
    </source>
</evidence>
<dbReference type="Pfam" id="PF00561">
    <property type="entry name" value="Abhydrolase_1"/>
    <property type="match status" value="1"/>
</dbReference>
<dbReference type="InterPro" id="IPR029058">
    <property type="entry name" value="AB_hydrolase_fold"/>
</dbReference>
<proteinExistence type="predicted"/>
<dbReference type="GO" id="GO:0016020">
    <property type="term" value="C:membrane"/>
    <property type="evidence" value="ECO:0007669"/>
    <property type="project" value="TreeGrafter"/>
</dbReference>
<dbReference type="RefSeq" id="WP_098696129.1">
    <property type="nucleotide sequence ID" value="NZ_CP023778.1"/>
</dbReference>
<dbReference type="Proteomes" id="UP000221961">
    <property type="component" value="Chromosome"/>
</dbReference>
<dbReference type="InterPro" id="IPR000073">
    <property type="entry name" value="AB_hydrolase_1"/>
</dbReference>
<dbReference type="KEGG" id="ntp:CRH09_25810"/>
<dbReference type="SUPFAM" id="SSF53474">
    <property type="entry name" value="alpha/beta-Hydrolases"/>
    <property type="match status" value="1"/>
</dbReference>
<name>A0A291RPJ3_9NOCA</name>
<evidence type="ECO:0000259" key="2">
    <source>
        <dbReference type="Pfam" id="PF00561"/>
    </source>
</evidence>
<dbReference type="Gene3D" id="3.40.50.1820">
    <property type="entry name" value="alpha/beta hydrolase"/>
    <property type="match status" value="1"/>
</dbReference>
<dbReference type="PANTHER" id="PTHR43798">
    <property type="entry name" value="MONOACYLGLYCEROL LIPASE"/>
    <property type="match status" value="1"/>
</dbReference>
<dbReference type="GO" id="GO:0016787">
    <property type="term" value="F:hydrolase activity"/>
    <property type="evidence" value="ECO:0007669"/>
    <property type="project" value="UniProtKB-KW"/>
</dbReference>
<protein>
    <submittedName>
        <fullName evidence="3">Alpha/beta hydrolase</fullName>
    </submittedName>
</protein>